<proteinExistence type="predicted"/>
<dbReference type="EMBL" id="BK016090">
    <property type="protein sequence ID" value="DAF94156.1"/>
    <property type="molecule type" value="Genomic_DNA"/>
</dbReference>
<evidence type="ECO:0000313" key="1">
    <source>
        <dbReference type="EMBL" id="DAF94060.1"/>
    </source>
</evidence>
<name>A0A8S5UI06_9CAUD</name>
<dbReference type="EMBL" id="BK016090">
    <property type="protein sequence ID" value="DAF94060.1"/>
    <property type="molecule type" value="Genomic_DNA"/>
</dbReference>
<protein>
    <submittedName>
        <fullName evidence="1">Uncharacterized protein</fullName>
    </submittedName>
</protein>
<sequence>MSKKVEAAFIEKFGVGTGVLVAIRGSEDSGLVDSGQILEVTRDKEGQFTAQVVNYTANVLLTLVGDENIAKTLIKLAPEVSHAELRETVNAINGAFDAGYSRGEKLGGLNIVSVLPQPTIDNILLVLRNGKKGSFELRVVSLTEQEAPAAQDVKAEASIADGTAQDVDRVFKKVKRSLSKHGHKLGDVVLVDRGHVTEVGRGHGAVEGLFIIDSIGEKGVTLAQEPGTPLGIANATDGGIARLKSEGRIVHNVDPAALVKPNKAQKTSRGTEWDAVDVLEARYGLTIGDEVVDRRAEGDLGKKIDGVMFSTYPGSTVGDVLVVYGKVSGGKYEIAGFADPLDLTPINVDDRETRIALGAVVVHKLMGTGQVIAQFPDFKVNVQFLSGENADLHEDSLVVKNKQVVKFSELGLLQPFKVGEQSFVKVGGSTAIATRVTGWPDAPRAELAISASEVGKAAKRSFKQSDKVSLFSNA</sequence>
<reference evidence="1" key="1">
    <citation type="journal article" date="2021" name="Proc. Natl. Acad. Sci. U.S.A.">
        <title>A Catalog of Tens of Thousands of Viruses from Human Metagenomes Reveals Hidden Associations with Chronic Diseases.</title>
        <authorList>
            <person name="Tisza M.J."/>
            <person name="Buck C.B."/>
        </authorList>
    </citation>
    <scope>NUCLEOTIDE SEQUENCE</scope>
    <source>
        <strain evidence="1">Ctu2j3</strain>
    </source>
</reference>
<accession>A0A8S5UI06</accession>
<organism evidence="1">
    <name type="scientific">Myoviridae sp. ctu2j3</name>
    <dbReference type="NCBI Taxonomy" id="2825197"/>
    <lineage>
        <taxon>Viruses</taxon>
        <taxon>Duplodnaviria</taxon>
        <taxon>Heunggongvirae</taxon>
        <taxon>Uroviricota</taxon>
        <taxon>Caudoviricetes</taxon>
    </lineage>
</organism>